<dbReference type="Proteomes" id="UP000001194">
    <property type="component" value="Unassembled WGS sequence"/>
</dbReference>
<keyword evidence="2" id="KW-1185">Reference proteome</keyword>
<evidence type="ECO:0000313" key="2">
    <source>
        <dbReference type="Proteomes" id="UP000001194"/>
    </source>
</evidence>
<dbReference type="RefSeq" id="XP_001888166.1">
    <property type="nucleotide sequence ID" value="XM_001888131.1"/>
</dbReference>
<proteinExistence type="predicted"/>
<sequence>MTVTVNSEVFKTPADIPYDPRGTIANLTKKCIHLTQTRVRAQFGPKAGKRSFTSDRIVIFASSCLFLRIELTRKAKSSNKVSCSTQLEDVLVVFQCVIQINMVHTERPDNSAAHPTLDFTETRLLSLPFDEKVQHCTHYSALHCRLHTEIAKIMFGFVSDEMRARIIVCHDEQHLSPQEIAGLVGRCVW</sequence>
<evidence type="ECO:0000313" key="1">
    <source>
        <dbReference type="EMBL" id="EDR01124.1"/>
    </source>
</evidence>
<dbReference type="HOGENOM" id="CLU_1434668_0_0_1"/>
<protein>
    <submittedName>
        <fullName evidence="1">Predicted protein</fullName>
    </submittedName>
</protein>
<dbReference type="InParanoid" id="B0DW56"/>
<dbReference type="EMBL" id="DS547142">
    <property type="protein sequence ID" value="EDR01124.1"/>
    <property type="molecule type" value="Genomic_DNA"/>
</dbReference>
<dbReference type="AlphaFoldDB" id="B0DW56"/>
<accession>B0DW56</accession>
<dbReference type="GeneID" id="6083862"/>
<name>B0DW56_LACBS</name>
<gene>
    <name evidence="1" type="ORF">LACBIDRAFT_333512</name>
</gene>
<organism evidence="2">
    <name type="scientific">Laccaria bicolor (strain S238N-H82 / ATCC MYA-4686)</name>
    <name type="common">Bicoloured deceiver</name>
    <name type="synonym">Laccaria laccata var. bicolor</name>
    <dbReference type="NCBI Taxonomy" id="486041"/>
    <lineage>
        <taxon>Eukaryota</taxon>
        <taxon>Fungi</taxon>
        <taxon>Dikarya</taxon>
        <taxon>Basidiomycota</taxon>
        <taxon>Agaricomycotina</taxon>
        <taxon>Agaricomycetes</taxon>
        <taxon>Agaricomycetidae</taxon>
        <taxon>Agaricales</taxon>
        <taxon>Agaricineae</taxon>
        <taxon>Hydnangiaceae</taxon>
        <taxon>Laccaria</taxon>
    </lineage>
</organism>
<reference evidence="1 2" key="1">
    <citation type="journal article" date="2008" name="Nature">
        <title>The genome of Laccaria bicolor provides insights into mycorrhizal symbiosis.</title>
        <authorList>
            <person name="Martin F."/>
            <person name="Aerts A."/>
            <person name="Ahren D."/>
            <person name="Brun A."/>
            <person name="Danchin E.G.J."/>
            <person name="Duchaussoy F."/>
            <person name="Gibon J."/>
            <person name="Kohler A."/>
            <person name="Lindquist E."/>
            <person name="Pereda V."/>
            <person name="Salamov A."/>
            <person name="Shapiro H.J."/>
            <person name="Wuyts J."/>
            <person name="Blaudez D."/>
            <person name="Buee M."/>
            <person name="Brokstein P."/>
            <person name="Canbaeck B."/>
            <person name="Cohen D."/>
            <person name="Courty P.E."/>
            <person name="Coutinho P.M."/>
            <person name="Delaruelle C."/>
            <person name="Detter J.C."/>
            <person name="Deveau A."/>
            <person name="DiFazio S."/>
            <person name="Duplessis S."/>
            <person name="Fraissinet-Tachet L."/>
            <person name="Lucic E."/>
            <person name="Frey-Klett P."/>
            <person name="Fourrey C."/>
            <person name="Feussner I."/>
            <person name="Gay G."/>
            <person name="Grimwood J."/>
            <person name="Hoegger P.J."/>
            <person name="Jain P."/>
            <person name="Kilaru S."/>
            <person name="Labbe J."/>
            <person name="Lin Y.C."/>
            <person name="Legue V."/>
            <person name="Le Tacon F."/>
            <person name="Marmeisse R."/>
            <person name="Melayah D."/>
            <person name="Montanini B."/>
            <person name="Muratet M."/>
            <person name="Nehls U."/>
            <person name="Niculita-Hirzel H."/>
            <person name="Oudot-Le Secq M.P."/>
            <person name="Peter M."/>
            <person name="Quesneville H."/>
            <person name="Rajashekar B."/>
            <person name="Reich M."/>
            <person name="Rouhier N."/>
            <person name="Schmutz J."/>
            <person name="Yin T."/>
            <person name="Chalot M."/>
            <person name="Henrissat B."/>
            <person name="Kuees U."/>
            <person name="Lucas S."/>
            <person name="Van de Peer Y."/>
            <person name="Podila G.K."/>
            <person name="Polle A."/>
            <person name="Pukkila P.J."/>
            <person name="Richardson P.M."/>
            <person name="Rouze P."/>
            <person name="Sanders I.R."/>
            <person name="Stajich J.E."/>
            <person name="Tunlid A."/>
            <person name="Tuskan G."/>
            <person name="Grigoriev I.V."/>
        </authorList>
    </citation>
    <scope>NUCLEOTIDE SEQUENCE [LARGE SCALE GENOMIC DNA]</scope>
    <source>
        <strain evidence="2">S238N-H82 / ATCC MYA-4686</strain>
    </source>
</reference>
<dbReference type="KEGG" id="lbc:LACBIDRAFT_333512"/>